<evidence type="ECO:0000313" key="7">
    <source>
        <dbReference type="EMBL" id="RCS30668.1"/>
    </source>
</evidence>
<dbReference type="InterPro" id="IPR026461">
    <property type="entry name" value="Trfase_2_rSAM/seldom_assoc"/>
</dbReference>
<evidence type="ECO:0000256" key="2">
    <source>
        <dbReference type="ARBA" id="ARBA00022475"/>
    </source>
</evidence>
<sequence length="230" mass="25877">MSTSSLSVIVPLAPGETEWPELLRQLSALPDGSEVIMACADDEPRPSPATWPTYLRYRQCRSEAGRACQQNLGAGLATGEWLWFLHADSRLRPGTLQELQRFIGQGGEALGWFTLAFRGDGPRWTALNAAGANWRARWLGLPFGDQGLLLPRHCFEALHGFDEQARYGEDHLLVWAARQAGLPLRRIPAVLETSARKYARHGWLSTTLRHWRLTAAQAWPAWRATRRTRT</sequence>
<comment type="caution">
    <text evidence="7">The sequence shown here is derived from an EMBL/GenBank/DDBJ whole genome shotgun (WGS) entry which is preliminary data.</text>
</comment>
<keyword evidence="2" id="KW-1003">Cell membrane</keyword>
<organism evidence="7 8">
    <name type="scientific">Rhodanobacter denitrificans</name>
    <dbReference type="NCBI Taxonomy" id="666685"/>
    <lineage>
        <taxon>Bacteria</taxon>
        <taxon>Pseudomonadati</taxon>
        <taxon>Pseudomonadota</taxon>
        <taxon>Gammaproteobacteria</taxon>
        <taxon>Lysobacterales</taxon>
        <taxon>Rhodanobacteraceae</taxon>
        <taxon>Rhodanobacter</taxon>
    </lineage>
</organism>
<proteinExistence type="predicted"/>
<dbReference type="OrthoDB" id="5291101at2"/>
<dbReference type="InterPro" id="IPR029044">
    <property type="entry name" value="Nucleotide-diphossugar_trans"/>
</dbReference>
<dbReference type="AlphaFoldDB" id="A0A368KHM8"/>
<keyword evidence="8" id="KW-1185">Reference proteome</keyword>
<evidence type="ECO:0000313" key="8">
    <source>
        <dbReference type="Proteomes" id="UP000252387"/>
    </source>
</evidence>
<dbReference type="PANTHER" id="PTHR43646">
    <property type="entry name" value="GLYCOSYLTRANSFERASE"/>
    <property type="match status" value="1"/>
</dbReference>
<evidence type="ECO:0000256" key="3">
    <source>
        <dbReference type="ARBA" id="ARBA00022676"/>
    </source>
</evidence>
<gene>
    <name evidence="7" type="ORF">DEO45_02510</name>
</gene>
<dbReference type="RefSeq" id="WP_114340748.1">
    <property type="nucleotide sequence ID" value="NZ_QFWQ01000003.1"/>
</dbReference>
<dbReference type="Gene3D" id="3.90.550.10">
    <property type="entry name" value="Spore Coat Polysaccharide Biosynthesis Protein SpsA, Chain A"/>
    <property type="match status" value="1"/>
</dbReference>
<dbReference type="GO" id="GO:0016757">
    <property type="term" value="F:glycosyltransferase activity"/>
    <property type="evidence" value="ECO:0007669"/>
    <property type="project" value="UniProtKB-KW"/>
</dbReference>
<evidence type="ECO:0000256" key="1">
    <source>
        <dbReference type="ARBA" id="ARBA00004236"/>
    </source>
</evidence>
<reference evidence="7 8" key="1">
    <citation type="submission" date="2018-05" db="EMBL/GenBank/DDBJ databases">
        <title>Draft genome sequence of Rhodanobacter denitrificans Yn1 isolated from gold copper mine.</title>
        <authorList>
            <person name="Yang N."/>
            <person name="Mazhar H.S."/>
            <person name="Rensing C."/>
        </authorList>
    </citation>
    <scope>NUCLEOTIDE SEQUENCE [LARGE SCALE GENOMIC DNA]</scope>
    <source>
        <strain evidence="7 8">Yn1</strain>
    </source>
</reference>
<dbReference type="EMBL" id="QFWQ01000003">
    <property type="protein sequence ID" value="RCS30668.1"/>
    <property type="molecule type" value="Genomic_DNA"/>
</dbReference>
<dbReference type="GO" id="GO:0005886">
    <property type="term" value="C:plasma membrane"/>
    <property type="evidence" value="ECO:0007669"/>
    <property type="project" value="UniProtKB-SubCell"/>
</dbReference>
<evidence type="ECO:0000259" key="6">
    <source>
        <dbReference type="Pfam" id="PF00535"/>
    </source>
</evidence>
<name>A0A368KHM8_9GAMM</name>
<dbReference type="Proteomes" id="UP000252387">
    <property type="component" value="Unassembled WGS sequence"/>
</dbReference>
<feature type="domain" description="Glycosyltransferase 2-like" evidence="6">
    <location>
        <begin position="56"/>
        <end position="137"/>
    </location>
</feature>
<protein>
    <submittedName>
        <fullName evidence="7">Glycosyltransferase</fullName>
    </submittedName>
</protein>
<keyword evidence="3" id="KW-0328">Glycosyltransferase</keyword>
<dbReference type="InterPro" id="IPR001173">
    <property type="entry name" value="Glyco_trans_2-like"/>
</dbReference>
<comment type="subcellular location">
    <subcellularLocation>
        <location evidence="1">Cell membrane</location>
    </subcellularLocation>
</comment>
<keyword evidence="5" id="KW-0472">Membrane</keyword>
<dbReference type="PANTHER" id="PTHR43646:SF2">
    <property type="entry name" value="GLYCOSYLTRANSFERASE 2-LIKE DOMAIN-CONTAINING PROTEIN"/>
    <property type="match status" value="1"/>
</dbReference>
<dbReference type="NCBIfam" id="TIGR04283">
    <property type="entry name" value="glyco_like_mftF"/>
    <property type="match status" value="1"/>
</dbReference>
<evidence type="ECO:0000256" key="4">
    <source>
        <dbReference type="ARBA" id="ARBA00022679"/>
    </source>
</evidence>
<keyword evidence="4 7" id="KW-0808">Transferase</keyword>
<dbReference type="SUPFAM" id="SSF53448">
    <property type="entry name" value="Nucleotide-diphospho-sugar transferases"/>
    <property type="match status" value="1"/>
</dbReference>
<evidence type="ECO:0000256" key="5">
    <source>
        <dbReference type="ARBA" id="ARBA00023136"/>
    </source>
</evidence>
<dbReference type="Pfam" id="PF00535">
    <property type="entry name" value="Glycos_transf_2"/>
    <property type="match status" value="1"/>
</dbReference>
<accession>A0A368KHM8</accession>